<dbReference type="VEuPathDB" id="AmoebaDB:ACA1_366310"/>
<feature type="domain" description="Reticulon" evidence="8">
    <location>
        <begin position="36"/>
        <end position="214"/>
    </location>
</feature>
<evidence type="ECO:0000256" key="2">
    <source>
        <dbReference type="ARBA" id="ARBA00022692"/>
    </source>
</evidence>
<keyword evidence="5 6" id="KW-0472">Membrane</keyword>
<keyword evidence="10" id="KW-1185">Reference proteome</keyword>
<comment type="subcellular location">
    <subcellularLocation>
        <location evidence="1 6">Endoplasmic reticulum membrane</location>
        <topology evidence="1 6">Multi-pass membrane protein</topology>
    </subcellularLocation>
</comment>
<dbReference type="Pfam" id="PF02453">
    <property type="entry name" value="Reticulon"/>
    <property type="match status" value="1"/>
</dbReference>
<reference evidence="9 10" key="1">
    <citation type="journal article" date="2013" name="Genome Biol.">
        <title>Genome of Acanthamoeba castellanii highlights extensive lateral gene transfer and early evolution of tyrosine kinase signaling.</title>
        <authorList>
            <person name="Clarke M."/>
            <person name="Lohan A.J."/>
            <person name="Liu B."/>
            <person name="Lagkouvardos I."/>
            <person name="Roy S."/>
            <person name="Zafar N."/>
            <person name="Bertelli C."/>
            <person name="Schilde C."/>
            <person name="Kianianmomeni A."/>
            <person name="Burglin T.R."/>
            <person name="Frech C."/>
            <person name="Turcotte B."/>
            <person name="Kopec K.O."/>
            <person name="Synnott J.M."/>
            <person name="Choo C."/>
            <person name="Paponov I."/>
            <person name="Finkler A."/>
            <person name="Soon Heng Tan C."/>
            <person name="Hutchins A.P."/>
            <person name="Weinmeier T."/>
            <person name="Rattei T."/>
            <person name="Chu J.S."/>
            <person name="Gimenez G."/>
            <person name="Irimia M."/>
            <person name="Rigden D.J."/>
            <person name="Fitzpatrick D.A."/>
            <person name="Lorenzo-Morales J."/>
            <person name="Bateman A."/>
            <person name="Chiu C.H."/>
            <person name="Tang P."/>
            <person name="Hegemann P."/>
            <person name="Fromm H."/>
            <person name="Raoult D."/>
            <person name="Greub G."/>
            <person name="Miranda-Saavedra D."/>
            <person name="Chen N."/>
            <person name="Nash P."/>
            <person name="Ginger M.L."/>
            <person name="Horn M."/>
            <person name="Schaap P."/>
            <person name="Caler L."/>
            <person name="Loftus B."/>
        </authorList>
    </citation>
    <scope>NUCLEOTIDE SEQUENCE [LARGE SCALE GENOMIC DNA]</scope>
    <source>
        <strain evidence="9 10">Neff</strain>
    </source>
</reference>
<dbReference type="InterPro" id="IPR003388">
    <property type="entry name" value="Reticulon"/>
</dbReference>
<evidence type="ECO:0000256" key="3">
    <source>
        <dbReference type="ARBA" id="ARBA00022824"/>
    </source>
</evidence>
<feature type="transmembrane region" description="Helical" evidence="6">
    <location>
        <begin position="57"/>
        <end position="76"/>
    </location>
</feature>
<evidence type="ECO:0000256" key="4">
    <source>
        <dbReference type="ARBA" id="ARBA00022989"/>
    </source>
</evidence>
<sequence>MSSDEQPQKVVVSSTGPSSAEPAELADSTAPSIPMSALLFGIGNFFFFLITCGDYTVVSLFAYLALALLFVAGVYANGTLLRAYLKKEKYENPFSAKLKNPFVLAEGDLKPHVDAFVGVVNDFLHLTRHAIYFTDTVFSVKIAVIVWFIAIVGGAFSGIVLLYGIFLAAFVWPRIYQEKQADIDRVYGIALAHLNQYYDLVISKLPLGKKKKEE</sequence>
<dbReference type="AlphaFoldDB" id="L8GMG7"/>
<organism evidence="9 10">
    <name type="scientific">Acanthamoeba castellanii (strain ATCC 30010 / Neff)</name>
    <dbReference type="NCBI Taxonomy" id="1257118"/>
    <lineage>
        <taxon>Eukaryota</taxon>
        <taxon>Amoebozoa</taxon>
        <taxon>Discosea</taxon>
        <taxon>Longamoebia</taxon>
        <taxon>Centramoebida</taxon>
        <taxon>Acanthamoebidae</taxon>
        <taxon>Acanthamoeba</taxon>
    </lineage>
</organism>
<dbReference type="RefSeq" id="XP_004336032.1">
    <property type="nucleotide sequence ID" value="XM_004335984.1"/>
</dbReference>
<dbReference type="OrthoDB" id="567788at2759"/>
<feature type="compositionally biased region" description="Polar residues" evidence="7">
    <location>
        <begin position="1"/>
        <end position="18"/>
    </location>
</feature>
<feature type="transmembrane region" description="Helical" evidence="6">
    <location>
        <begin position="142"/>
        <end position="172"/>
    </location>
</feature>
<keyword evidence="3 6" id="KW-0256">Endoplasmic reticulum</keyword>
<dbReference type="Proteomes" id="UP000011083">
    <property type="component" value="Unassembled WGS sequence"/>
</dbReference>
<name>L8GMG7_ACACF</name>
<gene>
    <name evidence="9" type="ORF">ACA1_366310</name>
</gene>
<keyword evidence="2 6" id="KW-0812">Transmembrane</keyword>
<dbReference type="STRING" id="1257118.L8GMG7"/>
<evidence type="ECO:0000313" key="10">
    <source>
        <dbReference type="Proteomes" id="UP000011083"/>
    </source>
</evidence>
<dbReference type="GeneID" id="14914576"/>
<evidence type="ECO:0000256" key="5">
    <source>
        <dbReference type="ARBA" id="ARBA00023136"/>
    </source>
</evidence>
<evidence type="ECO:0000313" key="9">
    <source>
        <dbReference type="EMBL" id="ELR14019.1"/>
    </source>
</evidence>
<accession>L8GMG7</accession>
<feature type="transmembrane region" description="Helical" evidence="6">
    <location>
        <begin position="32"/>
        <end position="50"/>
    </location>
</feature>
<evidence type="ECO:0000256" key="1">
    <source>
        <dbReference type="ARBA" id="ARBA00004477"/>
    </source>
</evidence>
<proteinExistence type="predicted"/>
<dbReference type="KEGG" id="acan:ACA1_366310"/>
<evidence type="ECO:0000259" key="8">
    <source>
        <dbReference type="PROSITE" id="PS50845"/>
    </source>
</evidence>
<dbReference type="GO" id="GO:0005789">
    <property type="term" value="C:endoplasmic reticulum membrane"/>
    <property type="evidence" value="ECO:0007669"/>
    <property type="project" value="UniProtKB-SubCell"/>
</dbReference>
<evidence type="ECO:0000256" key="6">
    <source>
        <dbReference type="RuleBase" id="RU363132"/>
    </source>
</evidence>
<evidence type="ECO:0000256" key="7">
    <source>
        <dbReference type="SAM" id="MobiDB-lite"/>
    </source>
</evidence>
<dbReference type="EMBL" id="KB008073">
    <property type="protein sequence ID" value="ELR14019.1"/>
    <property type="molecule type" value="Genomic_DNA"/>
</dbReference>
<protein>
    <recommendedName>
        <fullName evidence="6">Reticulon-like protein</fullName>
    </recommendedName>
</protein>
<feature type="region of interest" description="Disordered" evidence="7">
    <location>
        <begin position="1"/>
        <end position="25"/>
    </location>
</feature>
<dbReference type="PROSITE" id="PS50845">
    <property type="entry name" value="RETICULON"/>
    <property type="match status" value="1"/>
</dbReference>
<keyword evidence="4 6" id="KW-1133">Transmembrane helix</keyword>